<organism evidence="1 2">
    <name type="scientific">Roseateles chitinivorans</name>
    <dbReference type="NCBI Taxonomy" id="2917965"/>
    <lineage>
        <taxon>Bacteria</taxon>
        <taxon>Pseudomonadati</taxon>
        <taxon>Pseudomonadota</taxon>
        <taxon>Betaproteobacteria</taxon>
        <taxon>Burkholderiales</taxon>
        <taxon>Sphaerotilaceae</taxon>
        <taxon>Roseateles</taxon>
    </lineage>
</organism>
<dbReference type="RefSeq" id="WP_099864538.1">
    <property type="nucleotide sequence ID" value="NZ_PEOG01000140.1"/>
</dbReference>
<accession>A0A2G9C227</accession>
<feature type="non-terminal residue" evidence="1">
    <location>
        <position position="1"/>
    </location>
</feature>
<dbReference type="AlphaFoldDB" id="A0A2G9C227"/>
<sequence length="70" mass="7529">HQRLWPRTTRPRRWRWASLALLVVATLLAVPALGVTAAFSVALSAAMLGAVVLPFVNAWRVHAQGASDVG</sequence>
<evidence type="ECO:0000313" key="1">
    <source>
        <dbReference type="EMBL" id="PIM50476.1"/>
    </source>
</evidence>
<dbReference type="EMBL" id="PEOG01000140">
    <property type="protein sequence ID" value="PIM50476.1"/>
    <property type="molecule type" value="Genomic_DNA"/>
</dbReference>
<reference evidence="1 2" key="1">
    <citation type="submission" date="2017-11" db="EMBL/GenBank/DDBJ databases">
        <title>Draft genome sequence of Mitsuaria sp. HWN-4.</title>
        <authorList>
            <person name="Gundlapally S.R."/>
        </authorList>
    </citation>
    <scope>NUCLEOTIDE SEQUENCE [LARGE SCALE GENOMIC DNA]</scope>
    <source>
        <strain evidence="1 2">HWN-4</strain>
    </source>
</reference>
<name>A0A2G9C227_9BURK</name>
<protein>
    <submittedName>
        <fullName evidence="1">Uncharacterized protein</fullName>
    </submittedName>
</protein>
<proteinExistence type="predicted"/>
<gene>
    <name evidence="1" type="ORF">CS062_24825</name>
</gene>
<dbReference type="Proteomes" id="UP000231501">
    <property type="component" value="Unassembled WGS sequence"/>
</dbReference>
<keyword evidence="2" id="KW-1185">Reference proteome</keyword>
<evidence type="ECO:0000313" key="2">
    <source>
        <dbReference type="Proteomes" id="UP000231501"/>
    </source>
</evidence>
<dbReference type="OrthoDB" id="9982187at2"/>
<comment type="caution">
    <text evidence="1">The sequence shown here is derived from an EMBL/GenBank/DDBJ whole genome shotgun (WGS) entry which is preliminary data.</text>
</comment>